<name>A0A4U1CJV5_9SPHI</name>
<comment type="similarity">
    <text evidence="1">Belongs to the DNA polymerase type-Y family.</text>
</comment>
<proteinExistence type="inferred from homology"/>
<keyword evidence="5" id="KW-1185">Reference proteome</keyword>
<sequence>MNKRFICLWFRYLLTDWLTLKRPELKEVPFVFAASVHNRVVVTAANSLAEAQGAFKGMALADAKAIAKSLEVVPHIEGQEEKLLIALGEWCIRYSPQVAVDLPDGLILDISGCAHLWGGERGYLKEMLTRLISKGYHVRGALADTVGAAWAIAHLGKVKPIIEPGGQAEALLDLPPAALRLEPLVLDRLHKLGFYTIRSFISTQRSALRRRFGQDFLLRIDQALGYEDEPLTLLQPAESYLERLPCLEPIRTRTGIGIAIKTLLECLCERLYKDGKGILVAILKCYRLDGEIIQIQIGSSRASSHVARLYQLFELKIELIRPKLGIELFMLEAHKVGDTDSEQEYLWQPEGCGLADKSLSALLDTLANKIGADKIHRYLPQERHWPEKSLKLASSLKEPPATSWREDRPRPSLLLPKPVSIHVSSILPDNPPMFFIYKGVRHVVKKADDAERIERPWWEDKGQHRDYYVVEDEEGRRYWIFRSGHYHDERSGWYLHGFFS</sequence>
<protein>
    <submittedName>
        <fullName evidence="4">DNA polymerase Y family protein</fullName>
    </submittedName>
</protein>
<comment type="caution">
    <text evidence="4">The sequence shown here is derived from an EMBL/GenBank/DDBJ whole genome shotgun (WGS) entry which is preliminary data.</text>
</comment>
<evidence type="ECO:0000259" key="3">
    <source>
        <dbReference type="Pfam" id="PF00817"/>
    </source>
</evidence>
<dbReference type="InterPro" id="IPR043128">
    <property type="entry name" value="Rev_trsase/Diguanyl_cyclase"/>
</dbReference>
<evidence type="ECO:0000256" key="2">
    <source>
        <dbReference type="ARBA" id="ARBA00022763"/>
    </source>
</evidence>
<dbReference type="OrthoDB" id="625722at2"/>
<dbReference type="Gene3D" id="3.40.1170.60">
    <property type="match status" value="1"/>
</dbReference>
<gene>
    <name evidence="4" type="ORF">FA047_12965</name>
</gene>
<dbReference type="CDD" id="cd03468">
    <property type="entry name" value="PolY_like"/>
    <property type="match status" value="1"/>
</dbReference>
<feature type="domain" description="UmuC" evidence="3">
    <location>
        <begin position="15"/>
        <end position="151"/>
    </location>
</feature>
<evidence type="ECO:0000256" key="1">
    <source>
        <dbReference type="ARBA" id="ARBA00010945"/>
    </source>
</evidence>
<dbReference type="InterPro" id="IPR050356">
    <property type="entry name" value="SulA_CellDiv_inhibitor"/>
</dbReference>
<evidence type="ECO:0000313" key="4">
    <source>
        <dbReference type="EMBL" id="TKC06396.1"/>
    </source>
</evidence>
<dbReference type="PANTHER" id="PTHR35369">
    <property type="entry name" value="BLR3025 PROTEIN-RELATED"/>
    <property type="match status" value="1"/>
</dbReference>
<dbReference type="Proteomes" id="UP000307244">
    <property type="component" value="Unassembled WGS sequence"/>
</dbReference>
<dbReference type="InterPro" id="IPR043502">
    <property type="entry name" value="DNA/RNA_pol_sf"/>
</dbReference>
<evidence type="ECO:0000313" key="5">
    <source>
        <dbReference type="Proteomes" id="UP000307244"/>
    </source>
</evidence>
<dbReference type="SUPFAM" id="SSF56672">
    <property type="entry name" value="DNA/RNA polymerases"/>
    <property type="match status" value="1"/>
</dbReference>
<dbReference type="AlphaFoldDB" id="A0A4U1CJV5"/>
<accession>A0A4U1CJV5</accession>
<dbReference type="InterPro" id="IPR001126">
    <property type="entry name" value="UmuC"/>
</dbReference>
<organism evidence="4 5">
    <name type="scientific">Pedobacter frigoris</name>
    <dbReference type="NCBI Taxonomy" id="2571272"/>
    <lineage>
        <taxon>Bacteria</taxon>
        <taxon>Pseudomonadati</taxon>
        <taxon>Bacteroidota</taxon>
        <taxon>Sphingobacteriia</taxon>
        <taxon>Sphingobacteriales</taxon>
        <taxon>Sphingobacteriaceae</taxon>
        <taxon>Pedobacter</taxon>
    </lineage>
</organism>
<dbReference type="PANTHER" id="PTHR35369:SF2">
    <property type="entry name" value="BLR3025 PROTEIN"/>
    <property type="match status" value="1"/>
</dbReference>
<keyword evidence="2" id="KW-0227">DNA damage</keyword>
<dbReference type="GO" id="GO:0006281">
    <property type="term" value="P:DNA repair"/>
    <property type="evidence" value="ECO:0007669"/>
    <property type="project" value="InterPro"/>
</dbReference>
<dbReference type="Pfam" id="PF00817">
    <property type="entry name" value="IMS"/>
    <property type="match status" value="1"/>
</dbReference>
<dbReference type="EMBL" id="SWBQ01000003">
    <property type="protein sequence ID" value="TKC06396.1"/>
    <property type="molecule type" value="Genomic_DNA"/>
</dbReference>
<reference evidence="4 5" key="1">
    <citation type="submission" date="2019-04" db="EMBL/GenBank/DDBJ databases">
        <title>Pedobacter sp. RP-3-15 sp. nov., isolated from Arctic soil.</title>
        <authorList>
            <person name="Dahal R.H."/>
            <person name="Kim D.-U."/>
        </authorList>
    </citation>
    <scope>NUCLEOTIDE SEQUENCE [LARGE SCALE GENOMIC DNA]</scope>
    <source>
        <strain evidence="4 5">RP-3-15</strain>
    </source>
</reference>
<dbReference type="Gene3D" id="3.30.70.270">
    <property type="match status" value="1"/>
</dbReference>